<feature type="transmembrane region" description="Helical" evidence="1">
    <location>
        <begin position="183"/>
        <end position="201"/>
    </location>
</feature>
<feature type="transmembrane region" description="Helical" evidence="1">
    <location>
        <begin position="273"/>
        <end position="292"/>
    </location>
</feature>
<feature type="transmembrane region" description="Helical" evidence="1">
    <location>
        <begin position="208"/>
        <end position="231"/>
    </location>
</feature>
<dbReference type="OrthoDB" id="8871389at2"/>
<dbReference type="Proteomes" id="UP000197528">
    <property type="component" value="Unassembled WGS sequence"/>
</dbReference>
<dbReference type="EMBL" id="NGUP01000001">
    <property type="protein sequence ID" value="OWS70677.1"/>
    <property type="molecule type" value="Genomic_DNA"/>
</dbReference>
<keyword evidence="1" id="KW-0472">Membrane</keyword>
<feature type="transmembrane region" description="Helical" evidence="1">
    <location>
        <begin position="70"/>
        <end position="94"/>
    </location>
</feature>
<dbReference type="AlphaFoldDB" id="A0A254Q701"/>
<feature type="transmembrane region" description="Helical" evidence="1">
    <location>
        <begin position="109"/>
        <end position="128"/>
    </location>
</feature>
<name>A0A254Q701_9BURK</name>
<evidence type="ECO:0000313" key="3">
    <source>
        <dbReference type="Proteomes" id="UP000197528"/>
    </source>
</evidence>
<proteinExistence type="predicted"/>
<accession>A0A254Q701</accession>
<feature type="transmembrane region" description="Helical" evidence="1">
    <location>
        <begin position="12"/>
        <end position="35"/>
    </location>
</feature>
<keyword evidence="3" id="KW-1185">Reference proteome</keyword>
<evidence type="ECO:0000256" key="1">
    <source>
        <dbReference type="SAM" id="Phobius"/>
    </source>
</evidence>
<dbReference type="RefSeq" id="WP_088524391.1">
    <property type="nucleotide sequence ID" value="NZ_NGUP01000001.1"/>
</dbReference>
<sequence>MQAISNTTLPNLNTRWISCLGLVLILISSVLLGIWAVKDTIALRNILLVLGTLISLVFLYQYFQINSIRAIGLTGLPFVCIVIALIWVLFHYYFFSLNPEVQLRELKSIWLRSALASILGLATGIALMKQPRAITLFWLAILLGFFVLFAQYLPLALQSGKLIVPLDHTDFRRYLFIGKINPMYLGVLLIAGSTGLLLDAVNAGQKSWLRIACIFWLICLLTAMYAFAFIVNTRSGILLGSLPVIAWSLYGLVYLFIHRQGLSILRSAAARRYIYMLALALVLTGIFAYQQIQRDSGWLQIIEDVKIGYQVEKYPNWQNVDLYGFPKNESGNVVAYNTYERVAWATAGIKSIPNHPYGVGILILPLGLAAKELFPGVTPISTHSGWVDLTLAFGIPFICLMWLANASIAYRAIRQQSPFKYTLITLSIILFGLFLVGELSNGHNLEMLFYFFALMAGMQVAQKITSFTHSELSAK</sequence>
<comment type="caution">
    <text evidence="2">The sequence shown here is derived from an EMBL/GenBank/DDBJ whole genome shotgun (WGS) entry which is preliminary data.</text>
</comment>
<feature type="transmembrane region" description="Helical" evidence="1">
    <location>
        <begin position="421"/>
        <end position="441"/>
    </location>
</feature>
<feature type="transmembrane region" description="Helical" evidence="1">
    <location>
        <begin position="237"/>
        <end position="257"/>
    </location>
</feature>
<evidence type="ECO:0008006" key="4">
    <source>
        <dbReference type="Google" id="ProtNLM"/>
    </source>
</evidence>
<feature type="transmembrane region" description="Helical" evidence="1">
    <location>
        <begin position="135"/>
        <end position="153"/>
    </location>
</feature>
<keyword evidence="1" id="KW-0812">Transmembrane</keyword>
<reference evidence="2 3" key="1">
    <citation type="submission" date="2017-05" db="EMBL/GenBank/DDBJ databases">
        <title>Genome of Polynucleobacter sp. MWH-Feld-100.</title>
        <authorList>
            <person name="Hahn M.W."/>
        </authorList>
    </citation>
    <scope>NUCLEOTIDE SEQUENCE [LARGE SCALE GENOMIC DNA]</scope>
    <source>
        <strain evidence="2 3">MWH-Feld-100</strain>
    </source>
</reference>
<gene>
    <name evidence="2" type="ORF">CBI31_00020</name>
</gene>
<organism evidence="2 3">
    <name type="scientific">Polynucleobacter campilacus</name>
    <dbReference type="NCBI Taxonomy" id="1743163"/>
    <lineage>
        <taxon>Bacteria</taxon>
        <taxon>Pseudomonadati</taxon>
        <taxon>Pseudomonadota</taxon>
        <taxon>Betaproteobacteria</taxon>
        <taxon>Burkholderiales</taxon>
        <taxon>Burkholderiaceae</taxon>
        <taxon>Polynucleobacter</taxon>
    </lineage>
</organism>
<protein>
    <recommendedName>
        <fullName evidence="4">O-antigen polymerase</fullName>
    </recommendedName>
</protein>
<keyword evidence="1" id="KW-1133">Transmembrane helix</keyword>
<feature type="transmembrane region" description="Helical" evidence="1">
    <location>
        <begin position="41"/>
        <end position="63"/>
    </location>
</feature>
<feature type="transmembrane region" description="Helical" evidence="1">
    <location>
        <begin position="389"/>
        <end position="409"/>
    </location>
</feature>
<evidence type="ECO:0000313" key="2">
    <source>
        <dbReference type="EMBL" id="OWS70677.1"/>
    </source>
</evidence>